<keyword evidence="4 9" id="KW-0808">Transferase</keyword>
<dbReference type="Gene3D" id="3.30.565.10">
    <property type="entry name" value="Histidine kinase-like ATPase, C-terminal domain"/>
    <property type="match status" value="1"/>
</dbReference>
<dbReference type="EC" id="2.7.13.3" evidence="2"/>
<dbReference type="Gene3D" id="3.30.450.20">
    <property type="entry name" value="PAS domain"/>
    <property type="match status" value="1"/>
</dbReference>
<feature type="domain" description="Histidine kinase" evidence="7">
    <location>
        <begin position="151"/>
        <end position="363"/>
    </location>
</feature>
<evidence type="ECO:0000256" key="1">
    <source>
        <dbReference type="ARBA" id="ARBA00000085"/>
    </source>
</evidence>
<dbReference type="PRINTS" id="PR00344">
    <property type="entry name" value="BCTRLSENSOR"/>
</dbReference>
<name>A0ABZ0IJS3_9BACT</name>
<dbReference type="InterPro" id="IPR036890">
    <property type="entry name" value="HATPase_C_sf"/>
</dbReference>
<dbReference type="InterPro" id="IPR004358">
    <property type="entry name" value="Sig_transdc_His_kin-like_C"/>
</dbReference>
<dbReference type="InterPro" id="IPR035965">
    <property type="entry name" value="PAS-like_dom_sf"/>
</dbReference>
<feature type="coiled-coil region" evidence="6">
    <location>
        <begin position="124"/>
        <end position="151"/>
    </location>
</feature>
<dbReference type="PANTHER" id="PTHR43304:SF1">
    <property type="entry name" value="PAC DOMAIN-CONTAINING PROTEIN"/>
    <property type="match status" value="1"/>
</dbReference>
<dbReference type="InterPro" id="IPR003661">
    <property type="entry name" value="HisK_dim/P_dom"/>
</dbReference>
<evidence type="ECO:0000313" key="9">
    <source>
        <dbReference type="EMBL" id="WOK05269.1"/>
    </source>
</evidence>
<dbReference type="GO" id="GO:0004673">
    <property type="term" value="F:protein histidine kinase activity"/>
    <property type="evidence" value="ECO:0007669"/>
    <property type="project" value="UniProtKB-EC"/>
</dbReference>
<protein>
    <recommendedName>
        <fullName evidence="2">histidine kinase</fullName>
        <ecNumber evidence="2">2.7.13.3</ecNumber>
    </recommendedName>
</protein>
<proteinExistence type="predicted"/>
<dbReference type="RefSeq" id="WP_317488030.1">
    <property type="nucleotide sequence ID" value="NZ_CP136051.1"/>
</dbReference>
<evidence type="ECO:0000256" key="5">
    <source>
        <dbReference type="ARBA" id="ARBA00022777"/>
    </source>
</evidence>
<evidence type="ECO:0000259" key="7">
    <source>
        <dbReference type="PROSITE" id="PS50109"/>
    </source>
</evidence>
<dbReference type="PROSITE" id="PS50112">
    <property type="entry name" value="PAS"/>
    <property type="match status" value="1"/>
</dbReference>
<evidence type="ECO:0000256" key="6">
    <source>
        <dbReference type="SAM" id="Coils"/>
    </source>
</evidence>
<dbReference type="SMART" id="SM00091">
    <property type="entry name" value="PAS"/>
    <property type="match status" value="1"/>
</dbReference>
<comment type="catalytic activity">
    <reaction evidence="1">
        <text>ATP + protein L-histidine = ADP + protein N-phospho-L-histidine.</text>
        <dbReference type="EC" id="2.7.13.3"/>
    </reaction>
</comment>
<dbReference type="SUPFAM" id="SSF55785">
    <property type="entry name" value="PYP-like sensor domain (PAS domain)"/>
    <property type="match status" value="1"/>
</dbReference>
<dbReference type="Proteomes" id="UP001302349">
    <property type="component" value="Chromosome"/>
</dbReference>
<reference evidence="9 10" key="1">
    <citation type="journal article" date="2023" name="Microbiol. Resour. Announc.">
        <title>Complete Genome Sequence of Imperialibacter roseus strain P4T.</title>
        <authorList>
            <person name="Tizabi D.R."/>
            <person name="Bachvaroff T."/>
            <person name="Hill R.T."/>
        </authorList>
    </citation>
    <scope>NUCLEOTIDE SEQUENCE [LARGE SCALE GENOMIC DNA]</scope>
    <source>
        <strain evidence="9 10">P4T</strain>
    </source>
</reference>
<sequence length="363" mass="41148">MQDVSKERNEDEKIRLDPFFELSPYLLCIAGYDGYFRRINPAVCKLLGYSQEELLARPISDFIYHEDRHQTKVHRDALLKNVPLLDFENRYVTKGGEVVWLSWNSMPYDSKQLVYAIAKNITHKKRIEEGREALLADLAEANKDLKQLNYTTSHDLRSPVNNLLTIVDLLGNSNIQSKVALELIPILKSATENLNQTLNDYLNIISQKESQVAPIEELDLKQVLSTVVNSINSLAKNANAQFEIDFSEATHIRFNRAYLESIFLNLITNSIKYRRLDVAPVISISSIRSHNAIQLVFADNGLGFDMSKVKGKIFGLHQRFHNHSDSKGIGLYLVHSHVTSLGGSIEVASEVNKGTKFTISFNE</sequence>
<organism evidence="9 10">
    <name type="scientific">Imperialibacter roseus</name>
    <dbReference type="NCBI Taxonomy" id="1324217"/>
    <lineage>
        <taxon>Bacteria</taxon>
        <taxon>Pseudomonadati</taxon>
        <taxon>Bacteroidota</taxon>
        <taxon>Cytophagia</taxon>
        <taxon>Cytophagales</taxon>
        <taxon>Flammeovirgaceae</taxon>
        <taxon>Imperialibacter</taxon>
    </lineage>
</organism>
<keyword evidence="6" id="KW-0175">Coiled coil</keyword>
<keyword evidence="3" id="KW-0597">Phosphoprotein</keyword>
<dbReference type="InterPro" id="IPR036097">
    <property type="entry name" value="HisK_dim/P_sf"/>
</dbReference>
<dbReference type="CDD" id="cd00082">
    <property type="entry name" value="HisKA"/>
    <property type="match status" value="1"/>
</dbReference>
<feature type="domain" description="PAS" evidence="8">
    <location>
        <begin position="33"/>
        <end position="82"/>
    </location>
</feature>
<evidence type="ECO:0000259" key="8">
    <source>
        <dbReference type="PROSITE" id="PS50112"/>
    </source>
</evidence>
<keyword evidence="10" id="KW-1185">Reference proteome</keyword>
<dbReference type="SMART" id="SM00387">
    <property type="entry name" value="HATPase_c"/>
    <property type="match status" value="1"/>
</dbReference>
<dbReference type="InterPro" id="IPR003594">
    <property type="entry name" value="HATPase_dom"/>
</dbReference>
<dbReference type="SUPFAM" id="SSF55874">
    <property type="entry name" value="ATPase domain of HSP90 chaperone/DNA topoisomerase II/histidine kinase"/>
    <property type="match status" value="1"/>
</dbReference>
<gene>
    <name evidence="9" type="ORF">RT717_19500</name>
</gene>
<evidence type="ECO:0000313" key="10">
    <source>
        <dbReference type="Proteomes" id="UP001302349"/>
    </source>
</evidence>
<keyword evidence="5 9" id="KW-0418">Kinase</keyword>
<accession>A0ABZ0IJS3</accession>
<dbReference type="PANTHER" id="PTHR43304">
    <property type="entry name" value="PHYTOCHROME-LIKE PROTEIN CPH1"/>
    <property type="match status" value="1"/>
</dbReference>
<dbReference type="Pfam" id="PF02518">
    <property type="entry name" value="HATPase_c"/>
    <property type="match status" value="1"/>
</dbReference>
<dbReference type="EMBL" id="CP136051">
    <property type="protein sequence ID" value="WOK05269.1"/>
    <property type="molecule type" value="Genomic_DNA"/>
</dbReference>
<dbReference type="PROSITE" id="PS50109">
    <property type="entry name" value="HIS_KIN"/>
    <property type="match status" value="1"/>
</dbReference>
<evidence type="ECO:0000256" key="4">
    <source>
        <dbReference type="ARBA" id="ARBA00022679"/>
    </source>
</evidence>
<dbReference type="NCBIfam" id="TIGR00229">
    <property type="entry name" value="sensory_box"/>
    <property type="match status" value="1"/>
</dbReference>
<dbReference type="InterPro" id="IPR052162">
    <property type="entry name" value="Sensor_kinase/Photoreceptor"/>
</dbReference>
<dbReference type="InterPro" id="IPR013655">
    <property type="entry name" value="PAS_fold_3"/>
</dbReference>
<evidence type="ECO:0000256" key="3">
    <source>
        <dbReference type="ARBA" id="ARBA00022553"/>
    </source>
</evidence>
<dbReference type="InterPro" id="IPR000014">
    <property type="entry name" value="PAS"/>
</dbReference>
<dbReference type="InterPro" id="IPR005467">
    <property type="entry name" value="His_kinase_dom"/>
</dbReference>
<dbReference type="Gene3D" id="1.10.287.130">
    <property type="match status" value="1"/>
</dbReference>
<dbReference type="Pfam" id="PF08447">
    <property type="entry name" value="PAS_3"/>
    <property type="match status" value="1"/>
</dbReference>
<dbReference type="SUPFAM" id="SSF47384">
    <property type="entry name" value="Homodimeric domain of signal transducing histidine kinase"/>
    <property type="match status" value="1"/>
</dbReference>
<dbReference type="CDD" id="cd00130">
    <property type="entry name" value="PAS"/>
    <property type="match status" value="1"/>
</dbReference>
<evidence type="ECO:0000256" key="2">
    <source>
        <dbReference type="ARBA" id="ARBA00012438"/>
    </source>
</evidence>